<accession>A0AAE0VTI6</accession>
<organism evidence="2 3">
    <name type="scientific">Potamilus streckersoni</name>
    <dbReference type="NCBI Taxonomy" id="2493646"/>
    <lineage>
        <taxon>Eukaryota</taxon>
        <taxon>Metazoa</taxon>
        <taxon>Spiralia</taxon>
        <taxon>Lophotrochozoa</taxon>
        <taxon>Mollusca</taxon>
        <taxon>Bivalvia</taxon>
        <taxon>Autobranchia</taxon>
        <taxon>Heteroconchia</taxon>
        <taxon>Palaeoheterodonta</taxon>
        <taxon>Unionida</taxon>
        <taxon>Unionoidea</taxon>
        <taxon>Unionidae</taxon>
        <taxon>Ambleminae</taxon>
        <taxon>Lampsilini</taxon>
        <taxon>Potamilus</taxon>
    </lineage>
</organism>
<comment type="caution">
    <text evidence="2">The sequence shown here is derived from an EMBL/GenBank/DDBJ whole genome shotgun (WGS) entry which is preliminary data.</text>
</comment>
<keyword evidence="3" id="KW-1185">Reference proteome</keyword>
<keyword evidence="1" id="KW-0472">Membrane</keyword>
<reference evidence="2" key="2">
    <citation type="journal article" date="2021" name="Genome Biol. Evol.">
        <title>Developing a high-quality reference genome for a parasitic bivalve with doubly uniparental inheritance (Bivalvia: Unionida).</title>
        <authorList>
            <person name="Smith C.H."/>
        </authorList>
    </citation>
    <scope>NUCLEOTIDE SEQUENCE</scope>
    <source>
        <strain evidence="2">CHS0354</strain>
        <tissue evidence="2">Mantle</tissue>
    </source>
</reference>
<keyword evidence="1" id="KW-1133">Transmembrane helix</keyword>
<dbReference type="PANTHER" id="PTHR35972:SF1">
    <property type="entry name" value="SINGLE-PASS MEMBRANE AND COILED-COIL DOMAIN-CONTAINING PROTEIN 3"/>
    <property type="match status" value="1"/>
</dbReference>
<reference evidence="2" key="1">
    <citation type="journal article" date="2021" name="Genome Biol. Evol.">
        <title>A High-Quality Reference Genome for a Parasitic Bivalve with Doubly Uniparental Inheritance (Bivalvia: Unionida).</title>
        <authorList>
            <person name="Smith C.H."/>
        </authorList>
    </citation>
    <scope>NUCLEOTIDE SEQUENCE</scope>
    <source>
        <strain evidence="2">CHS0354</strain>
    </source>
</reference>
<evidence type="ECO:0000313" key="2">
    <source>
        <dbReference type="EMBL" id="KAK3588602.1"/>
    </source>
</evidence>
<feature type="transmembrane region" description="Helical" evidence="1">
    <location>
        <begin position="164"/>
        <end position="185"/>
    </location>
</feature>
<proteinExistence type="predicted"/>
<evidence type="ECO:0000256" key="1">
    <source>
        <dbReference type="SAM" id="Phobius"/>
    </source>
</evidence>
<dbReference type="InterPro" id="IPR040004">
    <property type="entry name" value="SMCO3"/>
</dbReference>
<reference evidence="2" key="3">
    <citation type="submission" date="2023-05" db="EMBL/GenBank/DDBJ databases">
        <authorList>
            <person name="Smith C.H."/>
        </authorList>
    </citation>
    <scope>NUCLEOTIDE SEQUENCE</scope>
    <source>
        <strain evidence="2">CHS0354</strain>
        <tissue evidence="2">Mantle</tissue>
    </source>
</reference>
<dbReference type="EMBL" id="JAEAOA010000183">
    <property type="protein sequence ID" value="KAK3588602.1"/>
    <property type="molecule type" value="Genomic_DNA"/>
</dbReference>
<sequence length="231" mass="26711">MVLVLSKTMCWSDIFHGESGRETMLKECRKLKALLGDCFTTINHLIDRIEENFPGEKLEKIYVQSSACLGDNCIIIMERINQIEKLLEEREFDMETRIDTKLFKELKNRSRKFEIKVIKISNSKGLLIGIVIGFILAFVCWTKNGMRKCTIENILNFVMIKITVFVLLLIVILFVGITIVLSIIFGSSRREKLNLALGEYARAVEDFEPIARKFCWNIGKVIELMEVHNKK</sequence>
<feature type="transmembrane region" description="Helical" evidence="1">
    <location>
        <begin position="125"/>
        <end position="144"/>
    </location>
</feature>
<protein>
    <submittedName>
        <fullName evidence="2">Uncharacterized protein</fullName>
    </submittedName>
</protein>
<gene>
    <name evidence="2" type="ORF">CHS0354_001927</name>
</gene>
<dbReference type="AlphaFoldDB" id="A0AAE0VTI6"/>
<keyword evidence="1" id="KW-0812">Transmembrane</keyword>
<name>A0AAE0VTI6_9BIVA</name>
<evidence type="ECO:0000313" key="3">
    <source>
        <dbReference type="Proteomes" id="UP001195483"/>
    </source>
</evidence>
<dbReference type="Proteomes" id="UP001195483">
    <property type="component" value="Unassembled WGS sequence"/>
</dbReference>
<dbReference type="PANTHER" id="PTHR35972">
    <property type="entry name" value="SINGLE-PASS MEMBRANE AND COILED-COIL DOMAIN-CONTAINING PROTEIN 3"/>
    <property type="match status" value="1"/>
</dbReference>